<keyword evidence="6" id="KW-1185">Reference proteome</keyword>
<feature type="domain" description="Transketolase N-terminal" evidence="4">
    <location>
        <begin position="27"/>
        <end position="295"/>
    </location>
</feature>
<name>A0A1M7FP30_9BACT</name>
<proteinExistence type="inferred from homology"/>
<dbReference type="InterPro" id="IPR005474">
    <property type="entry name" value="Transketolase_N"/>
</dbReference>
<dbReference type="STRING" id="1121959.SAMN02746009_03871"/>
<dbReference type="EMBL" id="FRAS01000031">
    <property type="protein sequence ID" value="SHM05407.1"/>
    <property type="molecule type" value="Genomic_DNA"/>
</dbReference>
<accession>A0A1M7FP30</accession>
<dbReference type="SUPFAM" id="SSF52518">
    <property type="entry name" value="Thiamin diphosphate-binding fold (THDP-binding)"/>
    <property type="match status" value="1"/>
</dbReference>
<evidence type="ECO:0000256" key="3">
    <source>
        <dbReference type="ARBA" id="ARBA00023052"/>
    </source>
</evidence>
<evidence type="ECO:0000313" key="6">
    <source>
        <dbReference type="Proteomes" id="UP000183947"/>
    </source>
</evidence>
<evidence type="ECO:0000313" key="5">
    <source>
        <dbReference type="EMBL" id="SHM05407.1"/>
    </source>
</evidence>
<dbReference type="InterPro" id="IPR029061">
    <property type="entry name" value="THDP-binding"/>
</dbReference>
<dbReference type="AlphaFoldDB" id="A0A1M7FP30"/>
<organism evidence="5 6">
    <name type="scientific">Hymenobacter psychrotolerans DSM 18569</name>
    <dbReference type="NCBI Taxonomy" id="1121959"/>
    <lineage>
        <taxon>Bacteria</taxon>
        <taxon>Pseudomonadati</taxon>
        <taxon>Bacteroidota</taxon>
        <taxon>Cytophagia</taxon>
        <taxon>Cytophagales</taxon>
        <taxon>Hymenobacteraceae</taxon>
        <taxon>Hymenobacter</taxon>
    </lineage>
</organism>
<gene>
    <name evidence="5" type="ORF">SAMN02746009_03871</name>
</gene>
<dbReference type="RefSeq" id="WP_084549192.1">
    <property type="nucleotide sequence ID" value="NZ_FRAS01000031.1"/>
</dbReference>
<comment type="similarity">
    <text evidence="2">Belongs to the transketolase family.</text>
</comment>
<keyword evidence="3" id="KW-0786">Thiamine pyrophosphate</keyword>
<dbReference type="OrthoDB" id="8732661at2"/>
<dbReference type="PANTHER" id="PTHR47514">
    <property type="entry name" value="TRANSKETOLASE N-TERMINAL SECTION-RELATED"/>
    <property type="match status" value="1"/>
</dbReference>
<reference evidence="6" key="1">
    <citation type="submission" date="2016-11" db="EMBL/GenBank/DDBJ databases">
        <authorList>
            <person name="Varghese N."/>
            <person name="Submissions S."/>
        </authorList>
    </citation>
    <scope>NUCLEOTIDE SEQUENCE [LARGE SCALE GENOMIC DNA]</scope>
    <source>
        <strain evidence="6">DSM 18569</strain>
    </source>
</reference>
<evidence type="ECO:0000256" key="1">
    <source>
        <dbReference type="ARBA" id="ARBA00001964"/>
    </source>
</evidence>
<sequence>MSQATPLAPTSETHAPSATKSVAELKQIAAQVRRDIVRMVHAVNSGHPGGSLGCTDLLVALYFKVMKHTPQPFDMDGTGQDLFFLSNGHISPVFYSVLARSGYFPVSELATFRKLNSRLQGHPATHEHLPGVRVASGSLGQGLSVATGAAQAKKLNGDDRTVYVLMGDGELQEGQIWEAALYAPHHKVNNLIAFVDRNGQQIDGPTEKIGGLGDLRAKFEAFNWQVLETDGNDLEKLLATIEEAQGLLSNGRPVMVLMDTQMGYGVDFMMGSHKWHGVAPNDEQLEKALQQLIVDTASDY</sequence>
<protein>
    <submittedName>
        <fullName evidence="5">Transketolase</fullName>
    </submittedName>
</protein>
<dbReference type="CDD" id="cd02012">
    <property type="entry name" value="TPP_TK"/>
    <property type="match status" value="1"/>
</dbReference>
<dbReference type="Proteomes" id="UP000183947">
    <property type="component" value="Unassembled WGS sequence"/>
</dbReference>
<dbReference type="Pfam" id="PF00456">
    <property type="entry name" value="Transketolase_N"/>
    <property type="match status" value="1"/>
</dbReference>
<comment type="cofactor">
    <cofactor evidence="1">
        <name>thiamine diphosphate</name>
        <dbReference type="ChEBI" id="CHEBI:58937"/>
    </cofactor>
</comment>
<evidence type="ECO:0000259" key="4">
    <source>
        <dbReference type="Pfam" id="PF00456"/>
    </source>
</evidence>
<evidence type="ECO:0000256" key="2">
    <source>
        <dbReference type="ARBA" id="ARBA00007131"/>
    </source>
</evidence>
<dbReference type="PANTHER" id="PTHR47514:SF1">
    <property type="entry name" value="TRANSKETOLASE N-TERMINAL SECTION-RELATED"/>
    <property type="match status" value="1"/>
</dbReference>
<dbReference type="Gene3D" id="3.40.50.970">
    <property type="match status" value="1"/>
</dbReference>